<keyword evidence="3" id="KW-1003">Cell membrane</keyword>
<feature type="transmembrane region" description="Helical" evidence="10">
    <location>
        <begin position="559"/>
        <end position="575"/>
    </location>
</feature>
<evidence type="ECO:0000256" key="3">
    <source>
        <dbReference type="ARBA" id="ARBA00022475"/>
    </source>
</evidence>
<dbReference type="EMBL" id="BAAAQK010000022">
    <property type="protein sequence ID" value="GAA1867199.1"/>
    <property type="molecule type" value="Genomic_DNA"/>
</dbReference>
<organism evidence="12 13">
    <name type="scientific">Pseudonocardia ailaonensis</name>
    <dbReference type="NCBI Taxonomy" id="367279"/>
    <lineage>
        <taxon>Bacteria</taxon>
        <taxon>Bacillati</taxon>
        <taxon>Actinomycetota</taxon>
        <taxon>Actinomycetes</taxon>
        <taxon>Pseudonocardiales</taxon>
        <taxon>Pseudonocardiaceae</taxon>
        <taxon>Pseudonocardia</taxon>
    </lineage>
</organism>
<evidence type="ECO:0000313" key="13">
    <source>
        <dbReference type="Proteomes" id="UP001500449"/>
    </source>
</evidence>
<keyword evidence="4 10" id="KW-0812">Transmembrane</keyword>
<dbReference type="CDD" id="cd06582">
    <property type="entry name" value="TM_PBP1_LivH_like"/>
    <property type="match status" value="1"/>
</dbReference>
<dbReference type="InterPro" id="IPR032823">
    <property type="entry name" value="BCA_ABC_TP_C"/>
</dbReference>
<keyword evidence="7 10" id="KW-1133">Transmembrane helix</keyword>
<keyword evidence="8 10" id="KW-0472">Membrane</keyword>
<feature type="transmembrane region" description="Helical" evidence="10">
    <location>
        <begin position="538"/>
        <end position="554"/>
    </location>
</feature>
<feature type="region of interest" description="Disordered" evidence="9">
    <location>
        <begin position="615"/>
        <end position="636"/>
    </location>
</feature>
<evidence type="ECO:0000313" key="12">
    <source>
        <dbReference type="EMBL" id="GAA1867199.1"/>
    </source>
</evidence>
<dbReference type="InterPro" id="IPR043428">
    <property type="entry name" value="LivM-like"/>
</dbReference>
<evidence type="ECO:0000256" key="7">
    <source>
        <dbReference type="ARBA" id="ARBA00022989"/>
    </source>
</evidence>
<feature type="transmembrane region" description="Helical" evidence="10">
    <location>
        <begin position="360"/>
        <end position="379"/>
    </location>
</feature>
<evidence type="ECO:0000259" key="11">
    <source>
        <dbReference type="PROSITE" id="PS50893"/>
    </source>
</evidence>
<dbReference type="SUPFAM" id="SSF52540">
    <property type="entry name" value="P-loop containing nucleoside triphosphate hydrolases"/>
    <property type="match status" value="1"/>
</dbReference>
<feature type="transmembrane region" description="Helical" evidence="10">
    <location>
        <begin position="385"/>
        <end position="405"/>
    </location>
</feature>
<feature type="transmembrane region" description="Helical" evidence="10">
    <location>
        <begin position="412"/>
        <end position="431"/>
    </location>
</feature>
<keyword evidence="2" id="KW-0813">Transport</keyword>
<dbReference type="PROSITE" id="PS50893">
    <property type="entry name" value="ABC_TRANSPORTER_2"/>
    <property type="match status" value="1"/>
</dbReference>
<proteinExistence type="predicted"/>
<feature type="transmembrane region" description="Helical" evidence="10">
    <location>
        <begin position="141"/>
        <end position="161"/>
    </location>
</feature>
<dbReference type="InterPro" id="IPR003593">
    <property type="entry name" value="AAA+_ATPase"/>
</dbReference>
<sequence>MNSLLPFVVSGVTVGVVYGLAGVGLVLTYQTSGIFNFAHGAVAAAAAYVFYYLHVELGLHWAAAFVVAVGVVGPVLGIGLEQVARRLAGRPTGLKIVATIGLILLVQGLATALFGHNTLRVKQFVPGGNTVVALGGVNVTVYQLIVVAVGLVGVAALTWLLRRTRTGVAMRAVVDDADLVRLHGTSPVRVRRTAWILGATLAAFSGVVVAPLTGVEAVAMTFLVVQAFAAAAFGAFSNAALTFGGGVVVGILSNLATNWVVTTPALSGLPNALPFVILLVVLLVLPRRKLAPPAAPVPATPRTWTAPARVRIGSGIVVVGVLALLPLFVGTALGSFTVGLTQAIVLLSLGLLVRTANMVSLCHAAFGAIGAVAFSQFATELGLPWLVAVLLGGLVVVPIAALLALPAIRLSGVFLALATFGFGLALERLFYSSDLMFTAQGTGRVMPRPAFATSDESFYYVVLAFLVVVALVMVALHRARLGRLLRGLAEAPTAVSTLGLNTTVTRVIVFCLSGFLAGIGGVLYGATVSVAVGSDPNYQAFSSLVLVAVLALAPGREPWYALVAIPAAVIPFYWTDSAASAWLNVAFGLFALDTALRGGTPELSARIRAALDRLGRRPVPPGETPQPPVSERPVPVAGTRVPQTRVPEVRVPEVRGLEVDGLVVRFGGHVAVDGAAVTAPPGRITGLIGPNGAGKTTTFNACSGLLRPSSGRIVLHGEDISGASPNRRGRKGLGRTFQTVQLCDALTVRENVALGREVTQAGARAWGQVLATPLERRTAEESAAEALRLCGIEHLADRHAGALSIGQRRLVELARCLAGPFDVLLLDEPSSGLDVAETERFARTLTEVVETRQLAVLLVEHDMSLVMSVCEHVYVLDFGVPLFDGGPAEVRADPGVRAAYLGSEAPTTREPEVIR</sequence>
<dbReference type="Pfam" id="PF00005">
    <property type="entry name" value="ABC_tran"/>
    <property type="match status" value="1"/>
</dbReference>
<comment type="caution">
    <text evidence="12">The sequence shown here is derived from an EMBL/GenBank/DDBJ whole genome shotgun (WGS) entry which is preliminary data.</text>
</comment>
<dbReference type="InterPro" id="IPR001851">
    <property type="entry name" value="ABC_transp_permease"/>
</dbReference>
<dbReference type="InterPro" id="IPR003439">
    <property type="entry name" value="ABC_transporter-like_ATP-bd"/>
</dbReference>
<dbReference type="Gene3D" id="3.40.50.300">
    <property type="entry name" value="P-loop containing nucleotide triphosphate hydrolases"/>
    <property type="match status" value="1"/>
</dbReference>
<protein>
    <submittedName>
        <fullName evidence="12">Branched-chain amino acid ABC transporter permease/ATP-binding protein</fullName>
    </submittedName>
</protein>
<evidence type="ECO:0000256" key="10">
    <source>
        <dbReference type="SAM" id="Phobius"/>
    </source>
</evidence>
<dbReference type="InterPro" id="IPR027417">
    <property type="entry name" value="P-loop_NTPase"/>
</dbReference>
<feature type="transmembrane region" description="Helical" evidence="10">
    <location>
        <begin position="457"/>
        <end position="476"/>
    </location>
</feature>
<gene>
    <name evidence="12" type="ORF">GCM10009836_54510</name>
</gene>
<dbReference type="Pfam" id="PF02653">
    <property type="entry name" value="BPD_transp_2"/>
    <property type="match status" value="2"/>
</dbReference>
<feature type="transmembrane region" description="Helical" evidence="10">
    <location>
        <begin position="507"/>
        <end position="532"/>
    </location>
</feature>
<feature type="transmembrane region" description="Helical" evidence="10">
    <location>
        <begin position="92"/>
        <end position="114"/>
    </location>
</feature>
<evidence type="ECO:0000256" key="8">
    <source>
        <dbReference type="ARBA" id="ARBA00023136"/>
    </source>
</evidence>
<name>A0ABN2NIS5_9PSEU</name>
<keyword evidence="13" id="KW-1185">Reference proteome</keyword>
<evidence type="ECO:0000256" key="5">
    <source>
        <dbReference type="ARBA" id="ARBA00022741"/>
    </source>
</evidence>
<evidence type="ECO:0000256" key="1">
    <source>
        <dbReference type="ARBA" id="ARBA00004651"/>
    </source>
</evidence>
<accession>A0ABN2NIS5</accession>
<evidence type="ECO:0000256" key="2">
    <source>
        <dbReference type="ARBA" id="ARBA00022448"/>
    </source>
</evidence>
<reference evidence="12 13" key="1">
    <citation type="journal article" date="2019" name="Int. J. Syst. Evol. Microbiol.">
        <title>The Global Catalogue of Microorganisms (GCM) 10K type strain sequencing project: providing services to taxonomists for standard genome sequencing and annotation.</title>
        <authorList>
            <consortium name="The Broad Institute Genomics Platform"/>
            <consortium name="The Broad Institute Genome Sequencing Center for Infectious Disease"/>
            <person name="Wu L."/>
            <person name="Ma J."/>
        </authorList>
    </citation>
    <scope>NUCLEOTIDE SEQUENCE [LARGE SCALE GENOMIC DNA]</scope>
    <source>
        <strain evidence="12 13">JCM 16009</strain>
    </source>
</reference>
<feature type="transmembrane region" description="Helical" evidence="10">
    <location>
        <begin position="310"/>
        <end position="329"/>
    </location>
</feature>
<evidence type="ECO:0000256" key="6">
    <source>
        <dbReference type="ARBA" id="ARBA00022840"/>
    </source>
</evidence>
<dbReference type="CDD" id="cd03219">
    <property type="entry name" value="ABC_Mj1267_LivG_branched"/>
    <property type="match status" value="1"/>
</dbReference>
<feature type="transmembrane region" description="Helical" evidence="10">
    <location>
        <begin position="194"/>
        <end position="212"/>
    </location>
</feature>
<feature type="transmembrane region" description="Helical" evidence="10">
    <location>
        <begin position="6"/>
        <end position="27"/>
    </location>
</feature>
<keyword evidence="6" id="KW-0067">ATP-binding</keyword>
<dbReference type="PANTHER" id="PTHR45772">
    <property type="entry name" value="CONSERVED COMPONENT OF ABC TRANSPORTER FOR NATURAL AMINO ACIDS-RELATED"/>
    <property type="match status" value="1"/>
</dbReference>
<dbReference type="Proteomes" id="UP001500449">
    <property type="component" value="Unassembled WGS sequence"/>
</dbReference>
<dbReference type="InterPro" id="IPR051120">
    <property type="entry name" value="ABC_AA/LPS_Transport"/>
</dbReference>
<feature type="transmembrane region" description="Helical" evidence="10">
    <location>
        <begin position="34"/>
        <end position="53"/>
    </location>
</feature>
<dbReference type="Pfam" id="PF12399">
    <property type="entry name" value="BCA_ABC_TP_C"/>
    <property type="match status" value="1"/>
</dbReference>
<evidence type="ECO:0000256" key="9">
    <source>
        <dbReference type="SAM" id="MobiDB-lite"/>
    </source>
</evidence>
<dbReference type="SMART" id="SM00382">
    <property type="entry name" value="AAA"/>
    <property type="match status" value="1"/>
</dbReference>
<feature type="transmembrane region" description="Helical" evidence="10">
    <location>
        <begin position="267"/>
        <end position="285"/>
    </location>
</feature>
<dbReference type="PANTHER" id="PTHR45772:SF1">
    <property type="entry name" value="ABC TRANSPORTER ATP-BINDING PROTEIN"/>
    <property type="match status" value="1"/>
</dbReference>
<keyword evidence="5" id="KW-0547">Nucleotide-binding</keyword>
<feature type="domain" description="ABC transporter" evidence="11">
    <location>
        <begin position="657"/>
        <end position="903"/>
    </location>
</feature>
<feature type="transmembrane region" description="Helical" evidence="10">
    <location>
        <begin position="59"/>
        <end position="80"/>
    </location>
</feature>
<evidence type="ECO:0000256" key="4">
    <source>
        <dbReference type="ARBA" id="ARBA00022692"/>
    </source>
</evidence>
<feature type="compositionally biased region" description="Pro residues" evidence="9">
    <location>
        <begin position="618"/>
        <end position="630"/>
    </location>
</feature>
<comment type="subcellular location">
    <subcellularLocation>
        <location evidence="1">Cell membrane</location>
        <topology evidence="1">Multi-pass membrane protein</topology>
    </subcellularLocation>
</comment>
<dbReference type="CDD" id="cd06581">
    <property type="entry name" value="TM_PBP1_LivM_like"/>
    <property type="match status" value="1"/>
</dbReference>